<keyword evidence="2" id="KW-1185">Reference proteome</keyword>
<evidence type="ECO:0000313" key="1">
    <source>
        <dbReference type="EMBL" id="QEY72059.1"/>
    </source>
</evidence>
<sequence>MQGAMGSKWRLTGVSATNHGEAAMPLDYSTQQLRVTFAELAFHSESIAMVLDQAIQELPAGYAANIADVIALLKDDADKLRTLAERTQGGSIRVLD</sequence>
<evidence type="ECO:0000313" key="2">
    <source>
        <dbReference type="Proteomes" id="UP000326659"/>
    </source>
</evidence>
<proteinExistence type="predicted"/>
<name>A0A9X7MZ71_PSEDE</name>
<dbReference type="EMBL" id="CP043626">
    <property type="protein sequence ID" value="QEY72059.1"/>
    <property type="molecule type" value="Genomic_DNA"/>
</dbReference>
<dbReference type="Proteomes" id="UP000326659">
    <property type="component" value="Chromosome"/>
</dbReference>
<gene>
    <name evidence="1" type="ORF">F1C79_10810</name>
</gene>
<reference evidence="1 2" key="1">
    <citation type="submission" date="2019-09" db="EMBL/GenBank/DDBJ databases">
        <title>Prosopis cineraria nodule microbiome.</title>
        <authorList>
            <person name="Chaluvadi S.R."/>
            <person name="Ali R."/>
            <person name="Wang X."/>
        </authorList>
    </citation>
    <scope>NUCLEOTIDE SEQUENCE [LARGE SCALE GENOMIC DNA]</scope>
    <source>
        <strain evidence="1 2">BG1</strain>
    </source>
</reference>
<dbReference type="AlphaFoldDB" id="A0A9X7MZ71"/>
<accession>A0A9X7MZ71</accession>
<protein>
    <submittedName>
        <fullName evidence="1">Uncharacterized protein</fullName>
    </submittedName>
</protein>
<dbReference type="RefSeq" id="WP_151187404.1">
    <property type="nucleotide sequence ID" value="NZ_CP043626.1"/>
</dbReference>
<organism evidence="1 2">
    <name type="scientific">Pseudomonas denitrificans</name>
    <dbReference type="NCBI Taxonomy" id="43306"/>
    <lineage>
        <taxon>Bacteria</taxon>
        <taxon>Pseudomonadati</taxon>
        <taxon>Pseudomonadota</taxon>
        <taxon>Gammaproteobacteria</taxon>
        <taxon>Pseudomonadales</taxon>
        <taxon>Pseudomonadaceae</taxon>
        <taxon>Halopseudomonas</taxon>
    </lineage>
</organism>
<dbReference type="KEGG" id="pden:F1C79_10810"/>